<evidence type="ECO:0000256" key="2">
    <source>
        <dbReference type="ARBA" id="ARBA00022475"/>
    </source>
</evidence>
<dbReference type="InterPro" id="IPR036526">
    <property type="entry name" value="C-N_Hydrolase_sf"/>
</dbReference>
<feature type="transmembrane region" description="Helical" evidence="8">
    <location>
        <begin position="20"/>
        <end position="43"/>
    </location>
</feature>
<gene>
    <name evidence="10" type="primary">lnt_2</name>
    <name evidence="8" type="synonym">lnt</name>
    <name evidence="10" type="ORF">KCMC57_10760</name>
</gene>
<feature type="domain" description="CN hydrolase" evidence="9">
    <location>
        <begin position="218"/>
        <end position="461"/>
    </location>
</feature>
<dbReference type="GO" id="GO:0042158">
    <property type="term" value="P:lipoprotein biosynthetic process"/>
    <property type="evidence" value="ECO:0007669"/>
    <property type="project" value="UniProtKB-UniRule"/>
</dbReference>
<dbReference type="PANTHER" id="PTHR38686:SF1">
    <property type="entry name" value="APOLIPOPROTEIN N-ACYLTRANSFERASE"/>
    <property type="match status" value="1"/>
</dbReference>
<feature type="transmembrane region" description="Helical" evidence="8">
    <location>
        <begin position="153"/>
        <end position="180"/>
    </location>
</feature>
<dbReference type="SUPFAM" id="SSF56317">
    <property type="entry name" value="Carbon-nitrogen hydrolase"/>
    <property type="match status" value="1"/>
</dbReference>
<evidence type="ECO:0000256" key="8">
    <source>
        <dbReference type="HAMAP-Rule" id="MF_01148"/>
    </source>
</evidence>
<keyword evidence="3 8" id="KW-0808">Transferase</keyword>
<dbReference type="AlphaFoldDB" id="A0AB33JTI2"/>
<accession>A0AB33JTI2</accession>
<name>A0AB33JTI2_9ACTN</name>
<comment type="subcellular location">
    <subcellularLocation>
        <location evidence="1 8">Cell membrane</location>
        <topology evidence="1 8">Multi-pass membrane protein</topology>
    </subcellularLocation>
</comment>
<feature type="transmembrane region" description="Helical" evidence="8">
    <location>
        <begin position="55"/>
        <end position="75"/>
    </location>
</feature>
<comment type="function">
    <text evidence="8">Catalyzes the phospholipid dependent N-acylation of the N-terminal cysteine of apolipoprotein, the last step in lipoprotein maturation.</text>
</comment>
<evidence type="ECO:0000256" key="1">
    <source>
        <dbReference type="ARBA" id="ARBA00004651"/>
    </source>
</evidence>
<dbReference type="InterPro" id="IPR045378">
    <property type="entry name" value="LNT_N"/>
</dbReference>
<comment type="pathway">
    <text evidence="8">Protein modification; lipoprotein biosynthesis (N-acyl transfer).</text>
</comment>
<dbReference type="RefSeq" id="WP_407987285.1">
    <property type="nucleotide sequence ID" value="NZ_AP035881.2"/>
</dbReference>
<comment type="catalytic activity">
    <reaction evidence="8">
        <text>N-terminal S-1,2-diacyl-sn-glyceryl-L-cysteinyl-[lipoprotein] + a glycerophospholipid = N-acyl-S-1,2-diacyl-sn-glyceryl-L-cysteinyl-[lipoprotein] + a 2-acyl-sn-glycero-3-phospholipid + H(+)</text>
        <dbReference type="Rhea" id="RHEA:48228"/>
        <dbReference type="Rhea" id="RHEA-COMP:14681"/>
        <dbReference type="Rhea" id="RHEA-COMP:14684"/>
        <dbReference type="ChEBI" id="CHEBI:15378"/>
        <dbReference type="ChEBI" id="CHEBI:136912"/>
        <dbReference type="ChEBI" id="CHEBI:140656"/>
        <dbReference type="ChEBI" id="CHEBI:140657"/>
        <dbReference type="ChEBI" id="CHEBI:140660"/>
        <dbReference type="EC" id="2.3.1.269"/>
    </reaction>
</comment>
<reference evidence="10" key="1">
    <citation type="submission" date="2024-07" db="EMBL/GenBank/DDBJ databases">
        <title>Complete genome sequences of cellulolytic bacteria, Kitasatospora sp. CMC57 and Streptomyces sp. CMC78, isolated from Japanese agricultural soil.</title>
        <authorList>
            <person name="Hashimoto T."/>
            <person name="Ito M."/>
            <person name="Iwamoto M."/>
            <person name="Fukahori D."/>
            <person name="Shoda T."/>
            <person name="Sakoda M."/>
            <person name="Morohoshi T."/>
            <person name="Mitsuboshi M."/>
            <person name="Nishizawa T."/>
        </authorList>
    </citation>
    <scope>NUCLEOTIDE SEQUENCE</scope>
    <source>
        <strain evidence="10">CMC57</strain>
    </source>
</reference>
<dbReference type="Gene3D" id="3.60.110.10">
    <property type="entry name" value="Carbon-nitrogen hydrolase"/>
    <property type="match status" value="1"/>
</dbReference>
<evidence type="ECO:0000256" key="3">
    <source>
        <dbReference type="ARBA" id="ARBA00022679"/>
    </source>
</evidence>
<proteinExistence type="inferred from homology"/>
<dbReference type="NCBIfam" id="TIGR00546">
    <property type="entry name" value="lnt"/>
    <property type="match status" value="1"/>
</dbReference>
<comment type="similarity">
    <text evidence="8">Belongs to the CN hydrolase family. Apolipoprotein N-acyltransferase subfamily.</text>
</comment>
<keyword evidence="2 8" id="KW-1003">Cell membrane</keyword>
<dbReference type="InterPro" id="IPR004563">
    <property type="entry name" value="Apolipo_AcylTrfase"/>
</dbReference>
<feature type="transmembrane region" description="Helical" evidence="8">
    <location>
        <begin position="187"/>
        <end position="208"/>
    </location>
</feature>
<protein>
    <recommendedName>
        <fullName evidence="8">Apolipoprotein N-acyltransferase</fullName>
        <shortName evidence="8">ALP N-acyltransferase</shortName>
        <ecNumber evidence="8">2.3.1.269</ecNumber>
    </recommendedName>
</protein>
<keyword evidence="4 8" id="KW-0812">Transmembrane</keyword>
<feature type="transmembrane region" description="Helical" evidence="8">
    <location>
        <begin position="81"/>
        <end position="101"/>
    </location>
</feature>
<evidence type="ECO:0000313" key="10">
    <source>
        <dbReference type="EMBL" id="BFP44708.1"/>
    </source>
</evidence>
<keyword evidence="6 8" id="KW-0472">Membrane</keyword>
<dbReference type="EC" id="2.3.1.269" evidence="8"/>
<evidence type="ECO:0000256" key="5">
    <source>
        <dbReference type="ARBA" id="ARBA00022989"/>
    </source>
</evidence>
<keyword evidence="7 8" id="KW-0012">Acyltransferase</keyword>
<dbReference type="PROSITE" id="PS50263">
    <property type="entry name" value="CN_HYDROLASE"/>
    <property type="match status" value="1"/>
</dbReference>
<dbReference type="PANTHER" id="PTHR38686">
    <property type="entry name" value="APOLIPOPROTEIN N-ACYLTRANSFERASE"/>
    <property type="match status" value="1"/>
</dbReference>
<evidence type="ECO:0000256" key="6">
    <source>
        <dbReference type="ARBA" id="ARBA00023136"/>
    </source>
</evidence>
<dbReference type="GO" id="GO:0005886">
    <property type="term" value="C:plasma membrane"/>
    <property type="evidence" value="ECO:0007669"/>
    <property type="project" value="UniProtKB-SubCell"/>
</dbReference>
<dbReference type="Pfam" id="PF00795">
    <property type="entry name" value="CN_hydrolase"/>
    <property type="match status" value="1"/>
</dbReference>
<evidence type="ECO:0000256" key="4">
    <source>
        <dbReference type="ARBA" id="ARBA00022692"/>
    </source>
</evidence>
<evidence type="ECO:0000256" key="7">
    <source>
        <dbReference type="ARBA" id="ARBA00023315"/>
    </source>
</evidence>
<dbReference type="InterPro" id="IPR003010">
    <property type="entry name" value="C-N_Hydrolase"/>
</dbReference>
<feature type="transmembrane region" description="Helical" evidence="8">
    <location>
        <begin position="113"/>
        <end position="133"/>
    </location>
</feature>
<dbReference type="HAMAP" id="MF_01148">
    <property type="entry name" value="Lnt"/>
    <property type="match status" value="1"/>
</dbReference>
<dbReference type="GO" id="GO:0016410">
    <property type="term" value="F:N-acyltransferase activity"/>
    <property type="evidence" value="ECO:0007669"/>
    <property type="project" value="UniProtKB-UniRule"/>
</dbReference>
<organism evidence="10">
    <name type="scientific">Kitasatospora sp. CMC57</name>
    <dbReference type="NCBI Taxonomy" id="3231513"/>
    <lineage>
        <taxon>Bacteria</taxon>
        <taxon>Bacillati</taxon>
        <taxon>Actinomycetota</taxon>
        <taxon>Actinomycetes</taxon>
        <taxon>Kitasatosporales</taxon>
        <taxon>Streptomycetaceae</taxon>
        <taxon>Kitasatospora</taxon>
    </lineage>
</organism>
<dbReference type="EMBL" id="AP035881">
    <property type="protein sequence ID" value="BFP44708.1"/>
    <property type="molecule type" value="Genomic_DNA"/>
</dbReference>
<dbReference type="Pfam" id="PF20154">
    <property type="entry name" value="LNT_N"/>
    <property type="match status" value="1"/>
</dbReference>
<sequence>MHLPASLRQPARYASSAAGALPVLTFPAAGLGWLAWVALVPGLELMRRAAGGREAAVRGWWFGAGFILTAMYWLVPSIGPGLLALAVVFGALQGLVGLATHRLLHPPLTTRRTVLALLVIPSVWVSTEFVRSWHALGGPWALLGASQWQHPAVLGLASVGGAWLVSAAVVTANVGVLILLTERRLQLRVLAAFAVTATLLAGPLLFAAQRAPAPGDIATVALVQPGQTPGPEERLAAGERITTALTGRPLDLVVWGESSTTADLDRDRETLARLRRLSASTRSPLLVGEDARKADGKISKDAVLVTPDGVTERYRKIRLVPFGEYVPFRPVLGWLTGVSKAAGENRAPGAAFHLLHTADRAGRPLPFGALICFESTFPDMSRVAAADGARMIVYQSATSTFQSSWAPQQHASLGALRAAETGRPVVQAALTGESVAYDRQGRRLASLGTGDSGALTVALPLADPGARTWYVRLGDWVPYTAAAVTLAAAVAELRRRRAPQGQPTGRQPEVPAR</sequence>
<evidence type="ECO:0000259" key="9">
    <source>
        <dbReference type="PROSITE" id="PS50263"/>
    </source>
</evidence>
<dbReference type="CDD" id="cd07571">
    <property type="entry name" value="ALP_N-acyl_transferase"/>
    <property type="match status" value="1"/>
</dbReference>
<keyword evidence="5 8" id="KW-1133">Transmembrane helix</keyword>